<evidence type="ECO:0000313" key="3">
    <source>
        <dbReference type="EMBL" id="EDM26404.1"/>
    </source>
</evidence>
<dbReference type="SUPFAM" id="SSF48208">
    <property type="entry name" value="Six-hairpin glycosidases"/>
    <property type="match status" value="1"/>
</dbReference>
<dbReference type="AlphaFoldDB" id="A6DPV9"/>
<dbReference type="InterPro" id="IPR008979">
    <property type="entry name" value="Galactose-bd-like_sf"/>
</dbReference>
<dbReference type="Pfam" id="PF00754">
    <property type="entry name" value="F5_F8_type_C"/>
    <property type="match status" value="1"/>
</dbReference>
<organism evidence="3 4">
    <name type="scientific">Lentisphaera araneosa HTCC2155</name>
    <dbReference type="NCBI Taxonomy" id="313628"/>
    <lineage>
        <taxon>Bacteria</taxon>
        <taxon>Pseudomonadati</taxon>
        <taxon>Lentisphaerota</taxon>
        <taxon>Lentisphaeria</taxon>
        <taxon>Lentisphaerales</taxon>
        <taxon>Lentisphaeraceae</taxon>
        <taxon>Lentisphaera</taxon>
    </lineage>
</organism>
<dbReference type="GO" id="GO:0005975">
    <property type="term" value="P:carbohydrate metabolic process"/>
    <property type="evidence" value="ECO:0007669"/>
    <property type="project" value="InterPro"/>
</dbReference>
<dbReference type="eggNOG" id="ENOG502Z90V">
    <property type="taxonomic scope" value="Bacteria"/>
</dbReference>
<protein>
    <recommendedName>
        <fullName evidence="2">F5/8 type C domain-containing protein</fullName>
    </recommendedName>
</protein>
<name>A6DPV9_9BACT</name>
<dbReference type="InterPro" id="IPR008928">
    <property type="entry name" value="6-hairpin_glycosidase_sf"/>
</dbReference>
<dbReference type="Gene3D" id="2.60.120.260">
    <property type="entry name" value="Galactose-binding domain-like"/>
    <property type="match status" value="1"/>
</dbReference>
<dbReference type="SUPFAM" id="SSF49785">
    <property type="entry name" value="Galactose-binding domain-like"/>
    <property type="match status" value="1"/>
</dbReference>
<feature type="chain" id="PRO_5002692450" description="F5/8 type C domain-containing protein" evidence="1">
    <location>
        <begin position="23"/>
        <end position="774"/>
    </location>
</feature>
<dbReference type="STRING" id="313628.LNTAR_20072"/>
<accession>A6DPV9</accession>
<evidence type="ECO:0000256" key="1">
    <source>
        <dbReference type="SAM" id="SignalP"/>
    </source>
</evidence>
<dbReference type="PROSITE" id="PS50022">
    <property type="entry name" value="FA58C_3"/>
    <property type="match status" value="1"/>
</dbReference>
<dbReference type="OrthoDB" id="714059at2"/>
<dbReference type="InterPro" id="IPR012341">
    <property type="entry name" value="6hp_glycosidase-like_sf"/>
</dbReference>
<feature type="signal peptide" evidence="1">
    <location>
        <begin position="1"/>
        <end position="22"/>
    </location>
</feature>
<dbReference type="Gene3D" id="1.50.10.10">
    <property type="match status" value="1"/>
</dbReference>
<keyword evidence="4" id="KW-1185">Reference proteome</keyword>
<comment type="caution">
    <text evidence="3">The sequence shown here is derived from an EMBL/GenBank/DDBJ whole genome shotgun (WGS) entry which is preliminary data.</text>
</comment>
<feature type="domain" description="F5/8 type C" evidence="2">
    <location>
        <begin position="18"/>
        <end position="162"/>
    </location>
</feature>
<evidence type="ECO:0000313" key="4">
    <source>
        <dbReference type="Proteomes" id="UP000004947"/>
    </source>
</evidence>
<reference evidence="3 4" key="1">
    <citation type="journal article" date="2010" name="J. Bacteriol.">
        <title>Genome sequence of Lentisphaera araneosa HTCC2155T, the type species of the order Lentisphaerales in the phylum Lentisphaerae.</title>
        <authorList>
            <person name="Thrash J.C."/>
            <person name="Cho J.C."/>
            <person name="Vergin K.L."/>
            <person name="Morris R.M."/>
            <person name="Giovannoni S.J."/>
        </authorList>
    </citation>
    <scope>NUCLEOTIDE SEQUENCE [LARGE SCALE GENOMIC DNA]</scope>
    <source>
        <strain evidence="3 4">HTCC2155</strain>
    </source>
</reference>
<keyword evidence="1" id="KW-0732">Signal</keyword>
<dbReference type="EMBL" id="ABCK01000017">
    <property type="protein sequence ID" value="EDM26404.1"/>
    <property type="molecule type" value="Genomic_DNA"/>
</dbReference>
<dbReference type="InterPro" id="IPR000421">
    <property type="entry name" value="FA58C"/>
</dbReference>
<dbReference type="Proteomes" id="UP000004947">
    <property type="component" value="Unassembled WGS sequence"/>
</dbReference>
<proteinExistence type="predicted"/>
<gene>
    <name evidence="3" type="ORF">LNTAR_20072</name>
</gene>
<sequence>MNFNSSLIYLLMALYLTSTLSAASLRPIKVTKVSASSVYQTNLAKNAVDNKITDQSRWLNAPTQEGDIWLQLEWDIIRSIQGIHLYSAYAGLDPVKGLTIEFRQENGEWVSVPSARIEANTSTALDIPFDTTIDVKTNALRIIITNTKGRIARVQEVVIWPASNEPMPPVKKITPPSELNGKVVIPKIYINQSGFNTTKPKRFTVPTLNDNTVFSIHSAEGGPALFNGLINKKIGDFSAFEPNDNHEYVIKAGDHTSVPFTIGLWQFERITYQNSIDFMVDSRHYVGNYKKACRGSFGWRDDHHFAWALRTLVPQYLSNPSAYDRMPKQIKYESSEIDFWGALKPYKNNAPDIVKLIHWGADVNVTQKTDHEFLKGELAFFLYAWPMLKQWLPQQNYDAVLAFVESTWAKEVANRKYPYDKSGNHNLFELKIKIGSAKGELPPGHSIMPNLLMYEVAKRDKLKNAEHYFDAAYQQVDWIVKNLDWENPVNTKGQRLSEHLTMTSLAAFLQLCPTKSPKGLKSKIQQWAKIMIRRSNNMWDFRKLTDDGIWTPNGEKRTMWNEVGNVVGFPAAVLAAEPFIEDSASKERLHELAWSHMDNSFGRNPVGRHFSYDAPREIEGVEHGWFSYYKGGIGMLANARFVFDGAPKHVHYPYHPEKGNYGWSEGWVNFNTAFNVSLAYMAKADSKIELTQKSNEITISLRAPLNFDITKNEAITLTVHGKTSKVVTLTEKSAESPYYIAKLKISDLALKPGDTLKVNYGFGYMETTASIKIK</sequence>
<dbReference type="RefSeq" id="WP_007279890.1">
    <property type="nucleotide sequence ID" value="NZ_ABCK01000017.1"/>
</dbReference>
<evidence type="ECO:0000259" key="2">
    <source>
        <dbReference type="PROSITE" id="PS50022"/>
    </source>
</evidence>